<evidence type="ECO:0000256" key="2">
    <source>
        <dbReference type="SAM" id="SignalP"/>
    </source>
</evidence>
<dbReference type="EMBL" id="BMGL01000005">
    <property type="protein sequence ID" value="GGE11368.1"/>
    <property type="molecule type" value="Genomic_DNA"/>
</dbReference>
<keyword evidence="2" id="KW-0732">Signal</keyword>
<evidence type="ECO:0000313" key="3">
    <source>
        <dbReference type="EMBL" id="GGE11368.1"/>
    </source>
</evidence>
<dbReference type="Pfam" id="PF13557">
    <property type="entry name" value="Phenol_MetA_deg"/>
    <property type="match status" value="1"/>
</dbReference>
<feature type="chain" id="PRO_5037986427" description="MetA-pathway of phenol degradation" evidence="2">
    <location>
        <begin position="20"/>
        <end position="324"/>
    </location>
</feature>
<feature type="region of interest" description="Disordered" evidence="1">
    <location>
        <begin position="298"/>
        <end position="324"/>
    </location>
</feature>
<organism evidence="3 4">
    <name type="scientific">Psychroflexus salis</name>
    <dbReference type="NCBI Taxonomy" id="1526574"/>
    <lineage>
        <taxon>Bacteria</taxon>
        <taxon>Pseudomonadati</taxon>
        <taxon>Bacteroidota</taxon>
        <taxon>Flavobacteriia</taxon>
        <taxon>Flavobacteriales</taxon>
        <taxon>Flavobacteriaceae</taxon>
        <taxon>Psychroflexus</taxon>
    </lineage>
</organism>
<gene>
    <name evidence="3" type="ORF">GCM10010831_11060</name>
</gene>
<evidence type="ECO:0000313" key="4">
    <source>
        <dbReference type="Proteomes" id="UP000599688"/>
    </source>
</evidence>
<name>A0A916ZS87_9FLAO</name>
<protein>
    <recommendedName>
        <fullName evidence="5">MetA-pathway of phenol degradation</fullName>
    </recommendedName>
</protein>
<feature type="signal peptide" evidence="2">
    <location>
        <begin position="1"/>
        <end position="19"/>
    </location>
</feature>
<dbReference type="RefSeq" id="WP_188405809.1">
    <property type="nucleotide sequence ID" value="NZ_BMGL01000005.1"/>
</dbReference>
<dbReference type="InterPro" id="IPR025737">
    <property type="entry name" value="FApF"/>
</dbReference>
<proteinExistence type="predicted"/>
<dbReference type="Proteomes" id="UP000599688">
    <property type="component" value="Unassembled WGS sequence"/>
</dbReference>
<sequence>MKIFLSTCLLFLVILTSKAQYTETINSNRPGLSYSAFGVGNQVVQLETGLSFGNRNHALRLADANLFGVDYALRYGLNMDRLEIILDGRFLNQTETILVGGRYQDYTSANFERNTIGAKFLLYDPWIKREQDGPVLTSYKANNTFHWFHLIPAVSVYAGANIAIGKESPFMPPDTPNISPRLGLITQHNFKRWGFVSNFIYDRFTTDFPQFAGIFTLTHTISRDFSAFVEFQTLIDDFYSDELFRFGCAYLVNRNLQLDAFGLINFKDTPQRWQIGAGISYRIDEFHKEEYIFKSKEQKEEFEKKEKTEEKKKERREKFELPPQ</sequence>
<accession>A0A916ZS87</accession>
<dbReference type="AlphaFoldDB" id="A0A916ZS87"/>
<evidence type="ECO:0000256" key="1">
    <source>
        <dbReference type="SAM" id="MobiDB-lite"/>
    </source>
</evidence>
<keyword evidence="4" id="KW-1185">Reference proteome</keyword>
<comment type="caution">
    <text evidence="3">The sequence shown here is derived from an EMBL/GenBank/DDBJ whole genome shotgun (WGS) entry which is preliminary data.</text>
</comment>
<evidence type="ECO:0008006" key="5">
    <source>
        <dbReference type="Google" id="ProtNLM"/>
    </source>
</evidence>
<reference evidence="3 4" key="1">
    <citation type="journal article" date="2014" name="Int. J. Syst. Evol. Microbiol.">
        <title>Complete genome sequence of Corynebacterium casei LMG S-19264T (=DSM 44701T), isolated from a smear-ripened cheese.</title>
        <authorList>
            <consortium name="US DOE Joint Genome Institute (JGI-PGF)"/>
            <person name="Walter F."/>
            <person name="Albersmeier A."/>
            <person name="Kalinowski J."/>
            <person name="Ruckert C."/>
        </authorList>
    </citation>
    <scope>NUCLEOTIDE SEQUENCE [LARGE SCALE GENOMIC DNA]</scope>
    <source>
        <strain evidence="3 4">CGMCC 1.12925</strain>
    </source>
</reference>